<dbReference type="EMBL" id="KC262346">
    <property type="protein sequence ID" value="AGA95410.1"/>
    <property type="molecule type" value="mRNA"/>
</dbReference>
<reference evidence="2" key="2">
    <citation type="submission" date="2012-12" db="EMBL/GenBank/DDBJ databases">
        <authorList>
            <person name="Hubert A.M."/>
            <person name="Zayas R.M."/>
        </authorList>
    </citation>
    <scope>NUCLEOTIDE SEQUENCE</scope>
</reference>
<feature type="region of interest" description="Disordered" evidence="1">
    <location>
        <begin position="347"/>
        <end position="368"/>
    </location>
</feature>
<dbReference type="Pfam" id="PF05965">
    <property type="entry name" value="FYRC"/>
    <property type="match status" value="1"/>
</dbReference>
<feature type="non-terminal residue" evidence="2">
    <location>
        <position position="387"/>
    </location>
</feature>
<dbReference type="GO" id="GO:0005634">
    <property type="term" value="C:nucleus"/>
    <property type="evidence" value="ECO:0007669"/>
    <property type="project" value="InterPro"/>
</dbReference>
<sequence>QQDPPVMLRLNKIQPQRLPPSIVKQLNINQNQSKPLTFIHLGQPINRISVKNPPMNNKIFKVMKVATSSSLSPATVGVGNSSTSIPISPLTTATKHPSLRIVTSRPPLSSSVLRTVLTDNSHSRRVVVHQQTQPALTIGTSKSSAYHISSCGSIITPSLAQFDGEGDDSSAVTFDEFRSILAAHPAHNVGSDQENASVITMATTTAVAGVKTRKQRANHDYKFCLRFTIHGFKGSKSPKSGWGLIVKRITQMRKSQGLMEYPVRNGDGWAKFGLDHRHVIYLVEQMVSAFQCNNYEFKFHKTRVTKLRNQYLADVVSPRGCVRFNQWTKTKPDHIARDPLAFLHSKSNYPPKNHAPLNADQLDDNPDPDEDYLRTLADQFRNLRNGM</sequence>
<feature type="non-terminal residue" evidence="2">
    <location>
        <position position="1"/>
    </location>
</feature>
<dbReference type="InterPro" id="IPR003889">
    <property type="entry name" value="FYrich_C"/>
</dbReference>
<dbReference type="AlphaFoldDB" id="L0H974"/>
<evidence type="ECO:0000256" key="1">
    <source>
        <dbReference type="SAM" id="MobiDB-lite"/>
    </source>
</evidence>
<accession>L0H974</accession>
<reference evidence="2" key="1">
    <citation type="journal article" date="2012" name="Epigenetics">
        <title>Epigenetic regulation of planarian stem cells by the SET1/MLL family of histone methyltransferases.</title>
        <authorList>
            <person name="Hubert A."/>
            <person name="Henderson J.M."/>
            <person name="Ross K.G."/>
            <person name="Cowles M.W."/>
            <person name="Torres J."/>
            <person name="Zayas R.M."/>
        </authorList>
    </citation>
    <scope>NUCLEOTIDE SEQUENCE</scope>
</reference>
<evidence type="ECO:0000313" key="2">
    <source>
        <dbReference type="EMBL" id="AGA95410.1"/>
    </source>
</evidence>
<protein>
    <submittedName>
        <fullName evidence="2">Mll1/2</fullName>
    </submittedName>
</protein>
<organism evidence="2">
    <name type="scientific">Schmidtea mediterranea</name>
    <name type="common">Freshwater planarian flatworm</name>
    <dbReference type="NCBI Taxonomy" id="79327"/>
    <lineage>
        <taxon>Eukaryota</taxon>
        <taxon>Metazoa</taxon>
        <taxon>Spiralia</taxon>
        <taxon>Lophotrochozoa</taxon>
        <taxon>Platyhelminthes</taxon>
        <taxon>Rhabditophora</taxon>
        <taxon>Seriata</taxon>
        <taxon>Tricladida</taxon>
        <taxon>Continenticola</taxon>
        <taxon>Geoplanoidea</taxon>
        <taxon>Dugesiidae</taxon>
        <taxon>Schmidtea</taxon>
    </lineage>
</organism>
<name>L0H974_SCHMD</name>
<proteinExistence type="evidence at transcript level"/>